<dbReference type="EMBL" id="MU857625">
    <property type="protein sequence ID" value="KAK4249282.1"/>
    <property type="molecule type" value="Genomic_DNA"/>
</dbReference>
<comment type="caution">
    <text evidence="1">The sequence shown here is derived from an EMBL/GenBank/DDBJ whole genome shotgun (WGS) entry which is preliminary data.</text>
</comment>
<organism evidence="1 2">
    <name type="scientific">Corynascus novoguineensis</name>
    <dbReference type="NCBI Taxonomy" id="1126955"/>
    <lineage>
        <taxon>Eukaryota</taxon>
        <taxon>Fungi</taxon>
        <taxon>Dikarya</taxon>
        <taxon>Ascomycota</taxon>
        <taxon>Pezizomycotina</taxon>
        <taxon>Sordariomycetes</taxon>
        <taxon>Sordariomycetidae</taxon>
        <taxon>Sordariales</taxon>
        <taxon>Chaetomiaceae</taxon>
        <taxon>Corynascus</taxon>
    </lineage>
</organism>
<reference evidence="1" key="1">
    <citation type="journal article" date="2023" name="Mol. Phylogenet. Evol.">
        <title>Genome-scale phylogeny and comparative genomics of the fungal order Sordariales.</title>
        <authorList>
            <person name="Hensen N."/>
            <person name="Bonometti L."/>
            <person name="Westerberg I."/>
            <person name="Brannstrom I.O."/>
            <person name="Guillou S."/>
            <person name="Cros-Aarteil S."/>
            <person name="Calhoun S."/>
            <person name="Haridas S."/>
            <person name="Kuo A."/>
            <person name="Mondo S."/>
            <person name="Pangilinan J."/>
            <person name="Riley R."/>
            <person name="LaButti K."/>
            <person name="Andreopoulos B."/>
            <person name="Lipzen A."/>
            <person name="Chen C."/>
            <person name="Yan M."/>
            <person name="Daum C."/>
            <person name="Ng V."/>
            <person name="Clum A."/>
            <person name="Steindorff A."/>
            <person name="Ohm R.A."/>
            <person name="Martin F."/>
            <person name="Silar P."/>
            <person name="Natvig D.O."/>
            <person name="Lalanne C."/>
            <person name="Gautier V."/>
            <person name="Ament-Velasquez S.L."/>
            <person name="Kruys A."/>
            <person name="Hutchinson M.I."/>
            <person name="Powell A.J."/>
            <person name="Barry K."/>
            <person name="Miller A.N."/>
            <person name="Grigoriev I.V."/>
            <person name="Debuchy R."/>
            <person name="Gladieux P."/>
            <person name="Hiltunen Thoren M."/>
            <person name="Johannesson H."/>
        </authorList>
    </citation>
    <scope>NUCLEOTIDE SEQUENCE</scope>
    <source>
        <strain evidence="1">CBS 359.72</strain>
    </source>
</reference>
<dbReference type="AlphaFoldDB" id="A0AAN7CY49"/>
<protein>
    <submittedName>
        <fullName evidence="1">Uncharacterized protein</fullName>
    </submittedName>
</protein>
<proteinExistence type="predicted"/>
<evidence type="ECO:0000313" key="1">
    <source>
        <dbReference type="EMBL" id="KAK4249282.1"/>
    </source>
</evidence>
<name>A0AAN7CY49_9PEZI</name>
<evidence type="ECO:0000313" key="2">
    <source>
        <dbReference type="Proteomes" id="UP001303647"/>
    </source>
</evidence>
<keyword evidence="2" id="KW-1185">Reference proteome</keyword>
<accession>A0AAN7CY49</accession>
<reference evidence="1" key="2">
    <citation type="submission" date="2023-05" db="EMBL/GenBank/DDBJ databases">
        <authorList>
            <consortium name="Lawrence Berkeley National Laboratory"/>
            <person name="Steindorff A."/>
            <person name="Hensen N."/>
            <person name="Bonometti L."/>
            <person name="Westerberg I."/>
            <person name="Brannstrom I.O."/>
            <person name="Guillou S."/>
            <person name="Cros-Aarteil S."/>
            <person name="Calhoun S."/>
            <person name="Haridas S."/>
            <person name="Kuo A."/>
            <person name="Mondo S."/>
            <person name="Pangilinan J."/>
            <person name="Riley R."/>
            <person name="Labutti K."/>
            <person name="Andreopoulos B."/>
            <person name="Lipzen A."/>
            <person name="Chen C."/>
            <person name="Yanf M."/>
            <person name="Daum C."/>
            <person name="Ng V."/>
            <person name="Clum A."/>
            <person name="Ohm R."/>
            <person name="Martin F."/>
            <person name="Silar P."/>
            <person name="Natvig D."/>
            <person name="Lalanne C."/>
            <person name="Gautier V."/>
            <person name="Ament-Velasquez S.L."/>
            <person name="Kruys A."/>
            <person name="Hutchinson M.I."/>
            <person name="Powell A.J."/>
            <person name="Barry K."/>
            <person name="Miller A.N."/>
            <person name="Grigoriev I.V."/>
            <person name="Debuchy R."/>
            <person name="Gladieux P."/>
            <person name="Thoren M.H."/>
            <person name="Johannesson H."/>
        </authorList>
    </citation>
    <scope>NUCLEOTIDE SEQUENCE</scope>
    <source>
        <strain evidence="1">CBS 359.72</strain>
    </source>
</reference>
<gene>
    <name evidence="1" type="ORF">C7999DRAFT_39540</name>
</gene>
<dbReference type="Proteomes" id="UP001303647">
    <property type="component" value="Unassembled WGS sequence"/>
</dbReference>
<sequence length="103" mass="12003">MLIQEAIIGYTRVVFENDYQIAVVRSNLAIIAFRPKAVRRDKSLFNDLRNMTLSQDKGAPASTDKKEKNRLYRQISSTIDTYKKLQLDVNREAYFKEADRLCL</sequence>